<comment type="caution">
    <text evidence="1">The sequence shown here is derived from an EMBL/GenBank/DDBJ whole genome shotgun (WGS) entry which is preliminary data.</text>
</comment>
<sequence length="162" mass="18965">METREPLLLKGNRVRDPWEKQHRPWFCVLSAIFQTQEPGLKEMISREDRGEDHYWHDFITCINNVSDDSAPVWVLNIIYRNSPLAIWQLLPGFMCVSYASAPLACATLWLRWPSSPECFYVPQREPLEALREPHPAQMIVPEWDIGLRHFRGSGERISSEIF</sequence>
<protein>
    <submittedName>
        <fullName evidence="1">Uncharacterized protein</fullName>
    </submittedName>
</protein>
<dbReference type="Proteomes" id="UP000886998">
    <property type="component" value="Unassembled WGS sequence"/>
</dbReference>
<evidence type="ECO:0000313" key="2">
    <source>
        <dbReference type="Proteomes" id="UP000886998"/>
    </source>
</evidence>
<dbReference type="EMBL" id="BMAV01021975">
    <property type="protein sequence ID" value="GFY76497.1"/>
    <property type="molecule type" value="Genomic_DNA"/>
</dbReference>
<evidence type="ECO:0000313" key="1">
    <source>
        <dbReference type="EMBL" id="GFY76497.1"/>
    </source>
</evidence>
<name>A0A8X6YR73_9ARAC</name>
<proteinExistence type="predicted"/>
<accession>A0A8X6YR73</accession>
<reference evidence="1" key="1">
    <citation type="submission" date="2020-08" db="EMBL/GenBank/DDBJ databases">
        <title>Multicomponent nature underlies the extraordinary mechanical properties of spider dragline silk.</title>
        <authorList>
            <person name="Kono N."/>
            <person name="Nakamura H."/>
            <person name="Mori M."/>
            <person name="Yoshida Y."/>
            <person name="Ohtoshi R."/>
            <person name="Malay A.D."/>
            <person name="Moran D.A.P."/>
            <person name="Tomita M."/>
            <person name="Numata K."/>
            <person name="Arakawa K."/>
        </authorList>
    </citation>
    <scope>NUCLEOTIDE SEQUENCE</scope>
</reference>
<organism evidence="1 2">
    <name type="scientific">Trichonephila inaurata madagascariensis</name>
    <dbReference type="NCBI Taxonomy" id="2747483"/>
    <lineage>
        <taxon>Eukaryota</taxon>
        <taxon>Metazoa</taxon>
        <taxon>Ecdysozoa</taxon>
        <taxon>Arthropoda</taxon>
        <taxon>Chelicerata</taxon>
        <taxon>Arachnida</taxon>
        <taxon>Araneae</taxon>
        <taxon>Araneomorphae</taxon>
        <taxon>Entelegynae</taxon>
        <taxon>Araneoidea</taxon>
        <taxon>Nephilidae</taxon>
        <taxon>Trichonephila</taxon>
        <taxon>Trichonephila inaurata</taxon>
    </lineage>
</organism>
<dbReference type="AlphaFoldDB" id="A0A8X6YR73"/>
<keyword evidence="2" id="KW-1185">Reference proteome</keyword>
<gene>
    <name evidence="1" type="ORF">TNIN_229131</name>
</gene>